<organism evidence="1">
    <name type="scientific">marine sediment metagenome</name>
    <dbReference type="NCBI Taxonomy" id="412755"/>
    <lineage>
        <taxon>unclassified sequences</taxon>
        <taxon>metagenomes</taxon>
        <taxon>ecological metagenomes</taxon>
    </lineage>
</organism>
<dbReference type="EMBL" id="BARU01026368">
    <property type="protein sequence ID" value="GAH75923.1"/>
    <property type="molecule type" value="Genomic_DNA"/>
</dbReference>
<protein>
    <submittedName>
        <fullName evidence="1">Uncharacterized protein</fullName>
    </submittedName>
</protein>
<gene>
    <name evidence="1" type="ORF">S03H2_42368</name>
</gene>
<comment type="caution">
    <text evidence="1">The sequence shown here is derived from an EMBL/GenBank/DDBJ whole genome shotgun (WGS) entry which is preliminary data.</text>
</comment>
<sequence length="66" mass="7901">MLKAEDFFDLSQTRFNNLFDNTEYVWDALKKLKKYIVDNIKPNVSSLRKGEIFINRTLVLYNDKII</sequence>
<name>X1K1F4_9ZZZZ</name>
<accession>X1K1F4</accession>
<reference evidence="1" key="1">
    <citation type="journal article" date="2014" name="Front. Microbiol.">
        <title>High frequency of phylogenetically diverse reductive dehalogenase-homologous genes in deep subseafloor sedimentary metagenomes.</title>
        <authorList>
            <person name="Kawai M."/>
            <person name="Futagami T."/>
            <person name="Toyoda A."/>
            <person name="Takaki Y."/>
            <person name="Nishi S."/>
            <person name="Hori S."/>
            <person name="Arai W."/>
            <person name="Tsubouchi T."/>
            <person name="Morono Y."/>
            <person name="Uchiyama I."/>
            <person name="Ito T."/>
            <person name="Fujiyama A."/>
            <person name="Inagaki F."/>
            <person name="Takami H."/>
        </authorList>
    </citation>
    <scope>NUCLEOTIDE SEQUENCE</scope>
    <source>
        <strain evidence="1">Expedition CK06-06</strain>
    </source>
</reference>
<evidence type="ECO:0000313" key="1">
    <source>
        <dbReference type="EMBL" id="GAH75923.1"/>
    </source>
</evidence>
<proteinExistence type="predicted"/>
<dbReference type="AlphaFoldDB" id="X1K1F4"/>
<feature type="non-terminal residue" evidence="1">
    <location>
        <position position="66"/>
    </location>
</feature>